<reference evidence="2 3" key="1">
    <citation type="submission" date="2016-06" db="EMBL/GenBank/DDBJ databases">
        <title>Comparative genomics of the ectomycorrhizal sister species Rhizopogon vinicolor and Rhizopogon vesiculosus (Basidiomycota: Boletales) reveals a divergence of the mating type B locus.</title>
        <authorList>
            <consortium name="DOE Joint Genome Institute"/>
            <person name="Mujic A.B."/>
            <person name="Kuo A."/>
            <person name="Tritt A."/>
            <person name="Lipzen A."/>
            <person name="Chen C."/>
            <person name="Johnson J."/>
            <person name="Sharma A."/>
            <person name="Barry K."/>
            <person name="Grigoriev I.V."/>
            <person name="Spatafora J.W."/>
        </authorList>
    </citation>
    <scope>NUCLEOTIDE SEQUENCE [LARGE SCALE GENOMIC DNA]</scope>
    <source>
        <strain evidence="2 3">AM-OR11-026</strain>
    </source>
</reference>
<dbReference type="Proteomes" id="UP000092154">
    <property type="component" value="Unassembled WGS sequence"/>
</dbReference>
<proteinExistence type="predicted"/>
<dbReference type="InterPro" id="IPR046541">
    <property type="entry name" value="DUF6606"/>
</dbReference>
<evidence type="ECO:0000313" key="2">
    <source>
        <dbReference type="EMBL" id="OAX31576.1"/>
    </source>
</evidence>
<keyword evidence="3" id="KW-1185">Reference proteome</keyword>
<evidence type="ECO:0000313" key="3">
    <source>
        <dbReference type="Proteomes" id="UP000092154"/>
    </source>
</evidence>
<dbReference type="AlphaFoldDB" id="A0A1B7MG46"/>
<gene>
    <name evidence="2" type="ORF">K503DRAFT_72298</name>
</gene>
<dbReference type="Pfam" id="PF20255">
    <property type="entry name" value="DUF6606"/>
    <property type="match status" value="1"/>
</dbReference>
<protein>
    <recommendedName>
        <fullName evidence="1">DUF6606 domain-containing protein</fullName>
    </recommendedName>
</protein>
<sequence length="75" mass="8342">MSGLKMLRNPKDPIRFSTLSANEVQSQISAMYNEDVIVYMIRAQNAAVAMRKLESETIFESFEISPDPAAAMGTK</sequence>
<dbReference type="OrthoDB" id="3182339at2759"/>
<dbReference type="STRING" id="1314800.A0A1B7MG46"/>
<evidence type="ECO:0000259" key="1">
    <source>
        <dbReference type="Pfam" id="PF20255"/>
    </source>
</evidence>
<name>A0A1B7MG46_9AGAM</name>
<organism evidence="2 3">
    <name type="scientific">Rhizopogon vinicolor AM-OR11-026</name>
    <dbReference type="NCBI Taxonomy" id="1314800"/>
    <lineage>
        <taxon>Eukaryota</taxon>
        <taxon>Fungi</taxon>
        <taxon>Dikarya</taxon>
        <taxon>Basidiomycota</taxon>
        <taxon>Agaricomycotina</taxon>
        <taxon>Agaricomycetes</taxon>
        <taxon>Agaricomycetidae</taxon>
        <taxon>Boletales</taxon>
        <taxon>Suillineae</taxon>
        <taxon>Rhizopogonaceae</taxon>
        <taxon>Rhizopogon</taxon>
    </lineage>
</organism>
<feature type="domain" description="DUF6606" evidence="1">
    <location>
        <begin position="4"/>
        <end position="75"/>
    </location>
</feature>
<dbReference type="InParanoid" id="A0A1B7MG46"/>
<accession>A0A1B7MG46</accession>
<dbReference type="EMBL" id="KV449339">
    <property type="protein sequence ID" value="OAX31576.1"/>
    <property type="molecule type" value="Genomic_DNA"/>
</dbReference>